<keyword evidence="8" id="KW-0675">Receptor</keyword>
<dbReference type="InterPro" id="IPR017979">
    <property type="entry name" value="GPCR_3_CS"/>
</dbReference>
<dbReference type="Gene3D" id="3.40.50.2300">
    <property type="match status" value="2"/>
</dbReference>
<feature type="transmembrane region" description="Helical" evidence="12">
    <location>
        <begin position="647"/>
        <end position="667"/>
    </location>
</feature>
<feature type="transmembrane region" description="Helical" evidence="12">
    <location>
        <begin position="695"/>
        <end position="715"/>
    </location>
</feature>
<keyword evidence="3 12" id="KW-0812">Transmembrane</keyword>
<dbReference type="GO" id="GO:0050909">
    <property type="term" value="P:sensory perception of taste"/>
    <property type="evidence" value="ECO:0007669"/>
    <property type="project" value="UniProtKB-ARBA"/>
</dbReference>
<evidence type="ECO:0000313" key="15">
    <source>
        <dbReference type="Proteomes" id="UP000261520"/>
    </source>
</evidence>
<dbReference type="PROSITE" id="PS50259">
    <property type="entry name" value="G_PROTEIN_RECEP_F3_4"/>
    <property type="match status" value="1"/>
</dbReference>
<feature type="transmembrane region" description="Helical" evidence="12">
    <location>
        <begin position="532"/>
        <end position="559"/>
    </location>
</feature>
<evidence type="ECO:0000256" key="1">
    <source>
        <dbReference type="ARBA" id="ARBA00004651"/>
    </source>
</evidence>
<dbReference type="Pfam" id="PF00003">
    <property type="entry name" value="7tm_3"/>
    <property type="match status" value="1"/>
</dbReference>
<reference evidence="14" key="1">
    <citation type="submission" date="2025-08" db="UniProtKB">
        <authorList>
            <consortium name="Ensembl"/>
        </authorList>
    </citation>
    <scope>IDENTIFICATION</scope>
</reference>
<dbReference type="InterPro" id="IPR017978">
    <property type="entry name" value="GPCR_3_C"/>
</dbReference>
<evidence type="ECO:0000256" key="9">
    <source>
        <dbReference type="ARBA" id="ARBA00023180"/>
    </source>
</evidence>
<dbReference type="InterPro" id="IPR001828">
    <property type="entry name" value="ANF_lig-bd_rcpt"/>
</dbReference>
<organism evidence="14 15">
    <name type="scientific">Periophthalmus magnuspinnatus</name>
    <dbReference type="NCBI Taxonomy" id="409849"/>
    <lineage>
        <taxon>Eukaryota</taxon>
        <taxon>Metazoa</taxon>
        <taxon>Chordata</taxon>
        <taxon>Craniata</taxon>
        <taxon>Vertebrata</taxon>
        <taxon>Euteleostomi</taxon>
        <taxon>Actinopterygii</taxon>
        <taxon>Neopterygii</taxon>
        <taxon>Teleostei</taxon>
        <taxon>Neoteleostei</taxon>
        <taxon>Acanthomorphata</taxon>
        <taxon>Gobiaria</taxon>
        <taxon>Gobiiformes</taxon>
        <taxon>Gobioidei</taxon>
        <taxon>Gobiidae</taxon>
        <taxon>Oxudercinae</taxon>
        <taxon>Periophthalmus</taxon>
    </lineage>
</organism>
<evidence type="ECO:0000313" key="14">
    <source>
        <dbReference type="Ensembl" id="ENSPMGP00000016684.1"/>
    </source>
</evidence>
<evidence type="ECO:0000256" key="6">
    <source>
        <dbReference type="ARBA" id="ARBA00023040"/>
    </source>
</evidence>
<evidence type="ECO:0000256" key="11">
    <source>
        <dbReference type="ARBA" id="ARBA00038492"/>
    </source>
</evidence>
<evidence type="ECO:0000256" key="10">
    <source>
        <dbReference type="ARBA" id="ARBA00023224"/>
    </source>
</evidence>
<dbReference type="GO" id="GO:0005886">
    <property type="term" value="C:plasma membrane"/>
    <property type="evidence" value="ECO:0007669"/>
    <property type="project" value="UniProtKB-SubCell"/>
</dbReference>
<evidence type="ECO:0000256" key="3">
    <source>
        <dbReference type="ARBA" id="ARBA00022692"/>
    </source>
</evidence>
<dbReference type="PANTHER" id="PTHR24061:SF441">
    <property type="entry name" value="TASTE RECEPTOR TYPE 1 MEMBER 2B-RELATED"/>
    <property type="match status" value="1"/>
</dbReference>
<dbReference type="PROSITE" id="PS00980">
    <property type="entry name" value="G_PROTEIN_RECEP_F3_2"/>
    <property type="match status" value="1"/>
</dbReference>
<keyword evidence="4" id="KW-0732">Signal</keyword>
<dbReference type="SUPFAM" id="SSF53822">
    <property type="entry name" value="Periplasmic binding protein-like I"/>
    <property type="match status" value="1"/>
</dbReference>
<evidence type="ECO:0000259" key="13">
    <source>
        <dbReference type="PROSITE" id="PS50259"/>
    </source>
</evidence>
<feature type="transmembrane region" description="Helical" evidence="12">
    <location>
        <begin position="571"/>
        <end position="590"/>
    </location>
</feature>
<dbReference type="InterPro" id="IPR000068">
    <property type="entry name" value="GPCR_3_Ca_sens_rcpt-rel"/>
</dbReference>
<dbReference type="InterPro" id="IPR038550">
    <property type="entry name" value="GPCR_3_9-Cys_sf"/>
</dbReference>
<dbReference type="Ensembl" id="ENSPMGT00000017814.1">
    <property type="protein sequence ID" value="ENSPMGP00000016684.1"/>
    <property type="gene ID" value="ENSPMGG00000013691.1"/>
</dbReference>
<evidence type="ECO:0000256" key="8">
    <source>
        <dbReference type="ARBA" id="ARBA00023170"/>
    </source>
</evidence>
<evidence type="ECO:0000256" key="7">
    <source>
        <dbReference type="ARBA" id="ARBA00023136"/>
    </source>
</evidence>
<keyword evidence="2" id="KW-1003">Cell membrane</keyword>
<keyword evidence="10" id="KW-0807">Transducer</keyword>
<reference evidence="14" key="2">
    <citation type="submission" date="2025-09" db="UniProtKB">
        <authorList>
            <consortium name="Ensembl"/>
        </authorList>
    </citation>
    <scope>IDENTIFICATION</scope>
</reference>
<evidence type="ECO:0000256" key="2">
    <source>
        <dbReference type="ARBA" id="ARBA00022475"/>
    </source>
</evidence>
<dbReference type="InterPro" id="IPR028082">
    <property type="entry name" value="Peripla_BP_I"/>
</dbReference>
<dbReference type="Pfam" id="PF01094">
    <property type="entry name" value="ANF_receptor"/>
    <property type="match status" value="1"/>
</dbReference>
<dbReference type="PRINTS" id="PR00248">
    <property type="entry name" value="GPCRMGR"/>
</dbReference>
<comment type="subcellular location">
    <subcellularLocation>
        <location evidence="1">Cell membrane</location>
        <topology evidence="1">Multi-pass membrane protein</topology>
    </subcellularLocation>
</comment>
<accession>A0A3B4AJ86</accession>
<evidence type="ECO:0000256" key="5">
    <source>
        <dbReference type="ARBA" id="ARBA00022989"/>
    </source>
</evidence>
<protein>
    <recommendedName>
        <fullName evidence="13">G-protein coupled receptors family 3 profile domain-containing protein</fullName>
    </recommendedName>
</protein>
<feature type="domain" description="G-protein coupled receptors family 3 profile" evidence="13">
    <location>
        <begin position="533"/>
        <end position="789"/>
    </location>
</feature>
<keyword evidence="5 12" id="KW-1133">Transmembrane helix</keyword>
<name>A0A3B4AJ86_9GOBI</name>
<dbReference type="Proteomes" id="UP000261520">
    <property type="component" value="Unplaced"/>
</dbReference>
<dbReference type="STRING" id="409849.ENSPMGP00000016684"/>
<evidence type="ECO:0000256" key="12">
    <source>
        <dbReference type="SAM" id="Phobius"/>
    </source>
</evidence>
<feature type="transmembrane region" description="Helical" evidence="12">
    <location>
        <begin position="754"/>
        <end position="775"/>
    </location>
</feature>
<dbReference type="FunFam" id="3.40.50.2300:FF:000016">
    <property type="entry name" value="Taste 1 receptor member 2"/>
    <property type="match status" value="1"/>
</dbReference>
<dbReference type="Pfam" id="PF07562">
    <property type="entry name" value="NCD3G"/>
    <property type="match status" value="1"/>
</dbReference>
<evidence type="ECO:0000256" key="4">
    <source>
        <dbReference type="ARBA" id="ARBA00022729"/>
    </source>
</evidence>
<dbReference type="PANTHER" id="PTHR24061">
    <property type="entry name" value="CALCIUM-SENSING RECEPTOR-RELATED"/>
    <property type="match status" value="1"/>
</dbReference>
<dbReference type="InterPro" id="IPR011500">
    <property type="entry name" value="GPCR_3_9-Cys_dom"/>
</dbReference>
<dbReference type="Gene3D" id="2.10.50.30">
    <property type="entry name" value="GPCR, family 3, nine cysteines domain"/>
    <property type="match status" value="1"/>
</dbReference>
<keyword evidence="7 12" id="KW-0472">Membrane</keyword>
<feature type="transmembrane region" description="Helical" evidence="12">
    <location>
        <begin position="727"/>
        <end position="748"/>
    </location>
</feature>
<proteinExistence type="inferred from homology"/>
<comment type="similarity">
    <text evidence="11">Belongs to the G-protein coupled receptor 3 family. TAS1R subfamily.</text>
</comment>
<keyword evidence="15" id="KW-1185">Reference proteome</keyword>
<dbReference type="GO" id="GO:0004930">
    <property type="term" value="F:G protein-coupled receptor activity"/>
    <property type="evidence" value="ECO:0007669"/>
    <property type="project" value="UniProtKB-KW"/>
</dbReference>
<feature type="transmembrane region" description="Helical" evidence="12">
    <location>
        <begin position="602"/>
        <end position="627"/>
    </location>
</feature>
<dbReference type="AlphaFoldDB" id="A0A3B4AJ86"/>
<dbReference type="InterPro" id="IPR000337">
    <property type="entry name" value="GPCR_3"/>
</dbReference>
<dbReference type="FunFam" id="2.10.50.30:FF:000004">
    <property type="entry name" value="Taste receptor type 1 member 3-like protein"/>
    <property type="match status" value="1"/>
</dbReference>
<sequence>LLHTEIFTISAAGSEFRQSGDFVLGGLFDIHYISKAISHHMPESTQCSSHDLIVPSYRRFQIMRFAIEEINNSSTLLPNVTLGYEIFDHCSNTDNFPSVFKFISQDRWVQPWYHLSKGLSDVAAVVGPFSSSDTTTIAPLFMMDFVPLISYGAGSSAFSEKVKFPSFMRTVHSNRDLVEVVVHILLYFKWHWVAFLNTNDAYGKDGLELFRKRIVDTGICVAYNEVVNHHTNTSIMIKQLEAYDVNVIVVFVPEETAEYLIGALRHLNMTKKVWLAVDAWSLNKKLPKMQGIKNVGTVLGVAQPSVHIPGFKEFVYSKKKQCQRDAGELCNQHCPDCGDLTPEDIIQSDPSYSYNVYIAVYAIAHALHNMLQCGSGECQKNTTVHHYKVLAELRKSNFSLLHELIQFDTNSDPKFGSYAIVFWNCSGDAEEIGFYRFYPSVNFYIDTNKLQWHTGKETPISRCSLDCLVGYAKKQEGSHKCCFSCHKCPNGTYINVTADAYSCQACSAAEWSSDGSTSCILRTVEFVPFEDAVTIVIMVGTVIFVALSLLTAVLFGLNYNTPVVRSAGGPMCFLILGCLSLCSISVFFYFGTPTFASCILRFFPFFMFFSVCLACFVVRSFQIVCIFKIAAKYPSVQRWWMKYHGQWLVITLSFLTQTALLILGYILSPPAPFSDYDWDQTKIILSCGGDFQANFAATILLLVLCCLCFIFSYMGKDLPKNYNEAKSITFCLLLIVLTWVIFATQFILYKGKYIQTLNAMAVLSSLYSFLLWYFLPKCYIIIFQPKRNTAQYFQGLIQSYTKTISQ</sequence>
<keyword evidence="6" id="KW-0297">G-protein coupled receptor</keyword>
<keyword evidence="9" id="KW-0325">Glycoprotein</keyword>